<evidence type="ECO:0000313" key="1">
    <source>
        <dbReference type="EMBL" id="KAG7340736.1"/>
    </source>
</evidence>
<organism evidence="1 2">
    <name type="scientific">Nitzschia inconspicua</name>
    <dbReference type="NCBI Taxonomy" id="303405"/>
    <lineage>
        <taxon>Eukaryota</taxon>
        <taxon>Sar</taxon>
        <taxon>Stramenopiles</taxon>
        <taxon>Ochrophyta</taxon>
        <taxon>Bacillariophyta</taxon>
        <taxon>Bacillariophyceae</taxon>
        <taxon>Bacillariophycidae</taxon>
        <taxon>Bacillariales</taxon>
        <taxon>Bacillariaceae</taxon>
        <taxon>Nitzschia</taxon>
    </lineage>
</organism>
<dbReference type="AlphaFoldDB" id="A0A9K3PBH5"/>
<reference evidence="1" key="2">
    <citation type="submission" date="2021-04" db="EMBL/GenBank/DDBJ databases">
        <authorList>
            <person name="Podell S."/>
        </authorList>
    </citation>
    <scope>NUCLEOTIDE SEQUENCE</scope>
    <source>
        <strain evidence="1">Hildebrandi</strain>
    </source>
</reference>
<keyword evidence="2" id="KW-1185">Reference proteome</keyword>
<dbReference type="Proteomes" id="UP000693970">
    <property type="component" value="Unassembled WGS sequence"/>
</dbReference>
<evidence type="ECO:0000313" key="2">
    <source>
        <dbReference type="Proteomes" id="UP000693970"/>
    </source>
</evidence>
<reference evidence="1" key="1">
    <citation type="journal article" date="2021" name="Sci. Rep.">
        <title>Diploid genomic architecture of Nitzschia inconspicua, an elite biomass production diatom.</title>
        <authorList>
            <person name="Oliver A."/>
            <person name="Podell S."/>
            <person name="Pinowska A."/>
            <person name="Traller J.C."/>
            <person name="Smith S.R."/>
            <person name="McClure R."/>
            <person name="Beliaev A."/>
            <person name="Bohutskyi P."/>
            <person name="Hill E.A."/>
            <person name="Rabines A."/>
            <person name="Zheng H."/>
            <person name="Allen L.Z."/>
            <person name="Kuo A."/>
            <person name="Grigoriev I.V."/>
            <person name="Allen A.E."/>
            <person name="Hazlebeck D."/>
            <person name="Allen E.E."/>
        </authorList>
    </citation>
    <scope>NUCLEOTIDE SEQUENCE</scope>
    <source>
        <strain evidence="1">Hildebrandi</strain>
    </source>
</reference>
<proteinExistence type="predicted"/>
<comment type="caution">
    <text evidence="1">The sequence shown here is derived from an EMBL/GenBank/DDBJ whole genome shotgun (WGS) entry which is preliminary data.</text>
</comment>
<dbReference type="EMBL" id="JAGRRH010000027">
    <property type="protein sequence ID" value="KAG7340736.1"/>
    <property type="molecule type" value="Genomic_DNA"/>
</dbReference>
<gene>
    <name evidence="1" type="ORF">IV203_024279</name>
</gene>
<accession>A0A9K3PBH5</accession>
<protein>
    <submittedName>
        <fullName evidence="1">Uncharacterized protein</fullName>
    </submittedName>
</protein>
<sequence>MEKSNANHVPLKDQKVITMLRRIVPISQDQVRFGADDSDSAMKVDSGKIQPMWLAEDAYDDTGNWTDGLPINHND</sequence>
<name>A0A9K3PBH5_9STRA</name>